<dbReference type="Pfam" id="PF03195">
    <property type="entry name" value="LOB"/>
    <property type="match status" value="1"/>
</dbReference>
<accession>A0A5A7Q8W8</accession>
<evidence type="ECO:0000313" key="4">
    <source>
        <dbReference type="Proteomes" id="UP000325081"/>
    </source>
</evidence>
<dbReference type="EMBL" id="BKCP01006072">
    <property type="protein sequence ID" value="GER41366.1"/>
    <property type="molecule type" value="Genomic_DNA"/>
</dbReference>
<evidence type="ECO:0000259" key="2">
    <source>
        <dbReference type="PROSITE" id="PS50891"/>
    </source>
</evidence>
<protein>
    <submittedName>
        <fullName evidence="3">LOB domain-containing protein</fullName>
    </submittedName>
</protein>
<feature type="domain" description="LOB" evidence="2">
    <location>
        <begin position="10"/>
        <end position="112"/>
    </location>
</feature>
<feature type="non-terminal residue" evidence="3">
    <location>
        <position position="218"/>
    </location>
</feature>
<gene>
    <name evidence="3" type="ORF">STAS_18083</name>
</gene>
<dbReference type="AlphaFoldDB" id="A0A5A7Q8W8"/>
<keyword evidence="4" id="KW-1185">Reference proteome</keyword>
<organism evidence="3 4">
    <name type="scientific">Striga asiatica</name>
    <name type="common">Asiatic witchweed</name>
    <name type="synonym">Buchnera asiatica</name>
    <dbReference type="NCBI Taxonomy" id="4170"/>
    <lineage>
        <taxon>Eukaryota</taxon>
        <taxon>Viridiplantae</taxon>
        <taxon>Streptophyta</taxon>
        <taxon>Embryophyta</taxon>
        <taxon>Tracheophyta</taxon>
        <taxon>Spermatophyta</taxon>
        <taxon>Magnoliopsida</taxon>
        <taxon>eudicotyledons</taxon>
        <taxon>Gunneridae</taxon>
        <taxon>Pentapetalae</taxon>
        <taxon>asterids</taxon>
        <taxon>lamiids</taxon>
        <taxon>Lamiales</taxon>
        <taxon>Orobanchaceae</taxon>
        <taxon>Buchnereae</taxon>
        <taxon>Striga</taxon>
    </lineage>
</organism>
<dbReference type="Proteomes" id="UP000325081">
    <property type="component" value="Unassembled WGS sequence"/>
</dbReference>
<comment type="caution">
    <text evidence="3">The sequence shown here is derived from an EMBL/GenBank/DDBJ whole genome shotgun (WGS) entry which is preliminary data.</text>
</comment>
<evidence type="ECO:0000313" key="3">
    <source>
        <dbReference type="EMBL" id="GER41366.1"/>
    </source>
</evidence>
<dbReference type="PANTHER" id="PTHR31301">
    <property type="entry name" value="LOB DOMAIN-CONTAINING PROTEIN 4-RELATED"/>
    <property type="match status" value="1"/>
</dbReference>
<sequence>MTVRKGDRNPACAVCKYQRRRCTPNCPLAPYFPANNSNTFQNVHRLFGVSNITKILDSLHNSDEKEDAMKSIIFEAEMRRRYPVHGCSVIIQQLRFQIECAHQELRRLHSLCLQVAACEEQLNNNNYSNHFSLDVGSSFHIGSDNGNGAIDEEMMAMDNDSSGKIQQYMQNYVYFHKDLDVGSSFHIGSDNGNGAIDEEMMAMDNDSSGKIQQYMQNH</sequence>
<proteinExistence type="inferred from homology"/>
<comment type="similarity">
    <text evidence="1">Belongs to the LOB domain-containing protein family.</text>
</comment>
<evidence type="ECO:0000256" key="1">
    <source>
        <dbReference type="ARBA" id="ARBA00005474"/>
    </source>
</evidence>
<reference evidence="4" key="1">
    <citation type="journal article" date="2019" name="Curr. Biol.">
        <title>Genome Sequence of Striga asiatica Provides Insight into the Evolution of Plant Parasitism.</title>
        <authorList>
            <person name="Yoshida S."/>
            <person name="Kim S."/>
            <person name="Wafula E.K."/>
            <person name="Tanskanen J."/>
            <person name="Kim Y.M."/>
            <person name="Honaas L."/>
            <person name="Yang Z."/>
            <person name="Spallek T."/>
            <person name="Conn C.E."/>
            <person name="Ichihashi Y."/>
            <person name="Cheong K."/>
            <person name="Cui S."/>
            <person name="Der J.P."/>
            <person name="Gundlach H."/>
            <person name="Jiao Y."/>
            <person name="Hori C."/>
            <person name="Ishida J.K."/>
            <person name="Kasahara H."/>
            <person name="Kiba T."/>
            <person name="Kim M.S."/>
            <person name="Koo N."/>
            <person name="Laohavisit A."/>
            <person name="Lee Y.H."/>
            <person name="Lumba S."/>
            <person name="McCourt P."/>
            <person name="Mortimer J.C."/>
            <person name="Mutuku J.M."/>
            <person name="Nomura T."/>
            <person name="Sasaki-Sekimoto Y."/>
            <person name="Seto Y."/>
            <person name="Wang Y."/>
            <person name="Wakatake T."/>
            <person name="Sakakibara H."/>
            <person name="Demura T."/>
            <person name="Yamaguchi S."/>
            <person name="Yoneyama K."/>
            <person name="Manabe R.I."/>
            <person name="Nelson D.C."/>
            <person name="Schulman A.H."/>
            <person name="Timko M.P."/>
            <person name="dePamphilis C.W."/>
            <person name="Choi D."/>
            <person name="Shirasu K."/>
        </authorList>
    </citation>
    <scope>NUCLEOTIDE SEQUENCE [LARGE SCALE GENOMIC DNA]</scope>
    <source>
        <strain evidence="4">cv. UVA1</strain>
    </source>
</reference>
<name>A0A5A7Q8W8_STRAF</name>
<dbReference type="InterPro" id="IPR004883">
    <property type="entry name" value="LOB"/>
</dbReference>
<dbReference type="PROSITE" id="PS50891">
    <property type="entry name" value="LOB"/>
    <property type="match status" value="1"/>
</dbReference>
<dbReference type="OrthoDB" id="1893065at2759"/>
<dbReference type="PANTHER" id="PTHR31301:SF21">
    <property type="entry name" value="LOB DOMAIN-CONTAINING PROTEIN 27-RELATED"/>
    <property type="match status" value="1"/>
</dbReference>